<dbReference type="AlphaFoldDB" id="A0A2A9DZY8"/>
<dbReference type="SUPFAM" id="SSF51430">
    <property type="entry name" value="NAD(P)-linked oxidoreductase"/>
    <property type="match status" value="1"/>
</dbReference>
<dbReference type="CDD" id="cd19088">
    <property type="entry name" value="AKR_AKR13B1"/>
    <property type="match status" value="1"/>
</dbReference>
<dbReference type="PRINTS" id="PR00069">
    <property type="entry name" value="ALDKETRDTASE"/>
</dbReference>
<evidence type="ECO:0000256" key="1">
    <source>
        <dbReference type="ARBA" id="ARBA00023002"/>
    </source>
</evidence>
<keyword evidence="5" id="KW-1185">Reference proteome</keyword>
<comment type="caution">
    <text evidence="4">The sequence shown here is derived from an EMBL/GenBank/DDBJ whole genome shotgun (WGS) entry which is preliminary data.</text>
</comment>
<dbReference type="Proteomes" id="UP000221369">
    <property type="component" value="Unassembled WGS sequence"/>
</dbReference>
<evidence type="ECO:0000313" key="4">
    <source>
        <dbReference type="EMBL" id="PFG31695.1"/>
    </source>
</evidence>
<dbReference type="InterPro" id="IPR036812">
    <property type="entry name" value="NAD(P)_OxRdtase_dom_sf"/>
</dbReference>
<evidence type="ECO:0000256" key="2">
    <source>
        <dbReference type="SAM" id="MobiDB-lite"/>
    </source>
</evidence>
<sequence>MHTDSLSSRHTTSLHAGGTGRLANHTVSRIGYGAMQLERLADDHRAAVALLRRIIELGVTHIDTAQFYGDGVVNDMIRDALTPDDNVVVVTKVGADPSHNSEHPIRTAQRPDQLRSSVEDNLRSLGLDQIPVVNLRRFDVGPGLTVEGDQIVDIDDQIEVMTNLRDEGKIGAIGLSCVSLDSLQRALPVGIACVQNWYSLIARDHEDMLELCSAENVAWVPFFPLGSAFPQHAKVTDEPRVRAVADKLGTSPALVGLAWLLRHSPNTLLIPGSANLSHMETNLTAGDVPLTDSMMSALGAIPS</sequence>
<dbReference type="InterPro" id="IPR050523">
    <property type="entry name" value="AKR_Detox_Biosynth"/>
</dbReference>
<keyword evidence="1" id="KW-0560">Oxidoreductase</keyword>
<evidence type="ECO:0000259" key="3">
    <source>
        <dbReference type="Pfam" id="PF00248"/>
    </source>
</evidence>
<dbReference type="InterPro" id="IPR023210">
    <property type="entry name" value="NADP_OxRdtase_dom"/>
</dbReference>
<dbReference type="Pfam" id="PF00248">
    <property type="entry name" value="Aldo_ket_red"/>
    <property type="match status" value="1"/>
</dbReference>
<dbReference type="PANTHER" id="PTHR43364:SF4">
    <property type="entry name" value="NAD(P)-LINKED OXIDOREDUCTASE SUPERFAMILY PROTEIN"/>
    <property type="match status" value="1"/>
</dbReference>
<reference evidence="4 5" key="1">
    <citation type="submission" date="2017-10" db="EMBL/GenBank/DDBJ databases">
        <title>Sequencing the genomes of 1000 actinobacteria strains.</title>
        <authorList>
            <person name="Klenk H.-P."/>
        </authorList>
    </citation>
    <scope>NUCLEOTIDE SEQUENCE [LARGE SCALE GENOMIC DNA]</scope>
    <source>
        <strain evidence="4 5">DSM 21798</strain>
    </source>
</reference>
<dbReference type="InterPro" id="IPR020471">
    <property type="entry name" value="AKR"/>
</dbReference>
<accession>A0A2A9DZY8</accession>
<dbReference type="RefSeq" id="WP_098408676.1">
    <property type="nucleotide sequence ID" value="NZ_PDJE01000001.1"/>
</dbReference>
<gene>
    <name evidence="4" type="ORF">ATJ78_2673</name>
</gene>
<dbReference type="Gene3D" id="3.20.20.100">
    <property type="entry name" value="NADP-dependent oxidoreductase domain"/>
    <property type="match status" value="1"/>
</dbReference>
<feature type="region of interest" description="Disordered" evidence="2">
    <location>
        <begin position="1"/>
        <end position="20"/>
    </location>
</feature>
<dbReference type="GO" id="GO:0016491">
    <property type="term" value="F:oxidoreductase activity"/>
    <property type="evidence" value="ECO:0007669"/>
    <property type="project" value="UniProtKB-KW"/>
</dbReference>
<protein>
    <submittedName>
        <fullName evidence="4">Aryl-alcohol dehydrogenase-like predicted oxidoreductase</fullName>
    </submittedName>
</protein>
<dbReference type="PANTHER" id="PTHR43364">
    <property type="entry name" value="NADH-SPECIFIC METHYLGLYOXAL REDUCTASE-RELATED"/>
    <property type="match status" value="1"/>
</dbReference>
<evidence type="ECO:0000313" key="5">
    <source>
        <dbReference type="Proteomes" id="UP000221369"/>
    </source>
</evidence>
<name>A0A2A9DZY8_9MICO</name>
<feature type="compositionally biased region" description="Polar residues" evidence="2">
    <location>
        <begin position="1"/>
        <end position="14"/>
    </location>
</feature>
<proteinExistence type="predicted"/>
<dbReference type="EMBL" id="PDJE01000001">
    <property type="protein sequence ID" value="PFG31695.1"/>
    <property type="molecule type" value="Genomic_DNA"/>
</dbReference>
<feature type="domain" description="NADP-dependent oxidoreductase" evidence="3">
    <location>
        <begin position="29"/>
        <end position="299"/>
    </location>
</feature>
<organism evidence="4 5">
    <name type="scientific">Paramicrobacterium agarici</name>
    <dbReference type="NCBI Taxonomy" id="630514"/>
    <lineage>
        <taxon>Bacteria</taxon>
        <taxon>Bacillati</taxon>
        <taxon>Actinomycetota</taxon>
        <taxon>Actinomycetes</taxon>
        <taxon>Micrococcales</taxon>
        <taxon>Microbacteriaceae</taxon>
        <taxon>Paramicrobacterium</taxon>
    </lineage>
</organism>